<evidence type="ECO:0000313" key="3">
    <source>
        <dbReference type="EMBL" id="KAL3536151.1"/>
    </source>
</evidence>
<proteinExistence type="predicted"/>
<organism evidence="3 4">
    <name type="scientific">Cinchona calisaya</name>
    <dbReference type="NCBI Taxonomy" id="153742"/>
    <lineage>
        <taxon>Eukaryota</taxon>
        <taxon>Viridiplantae</taxon>
        <taxon>Streptophyta</taxon>
        <taxon>Embryophyta</taxon>
        <taxon>Tracheophyta</taxon>
        <taxon>Spermatophyta</taxon>
        <taxon>Magnoliopsida</taxon>
        <taxon>eudicotyledons</taxon>
        <taxon>Gunneridae</taxon>
        <taxon>Pentapetalae</taxon>
        <taxon>asterids</taxon>
        <taxon>lamiids</taxon>
        <taxon>Gentianales</taxon>
        <taxon>Rubiaceae</taxon>
        <taxon>Cinchonoideae</taxon>
        <taxon>Cinchoneae</taxon>
        <taxon>Cinchona</taxon>
    </lineage>
</organism>
<keyword evidence="4" id="KW-1185">Reference proteome</keyword>
<name>A0ABD3AYI4_9GENT</name>
<feature type="non-terminal residue" evidence="3">
    <location>
        <position position="1"/>
    </location>
</feature>
<evidence type="ECO:0000256" key="1">
    <source>
        <dbReference type="SAM" id="MobiDB-lite"/>
    </source>
</evidence>
<feature type="domain" description="Reverse transcriptase zinc-binding" evidence="2">
    <location>
        <begin position="2"/>
        <end position="103"/>
    </location>
</feature>
<feature type="region of interest" description="Disordered" evidence="1">
    <location>
        <begin position="1"/>
        <end position="32"/>
    </location>
</feature>
<evidence type="ECO:0000313" key="4">
    <source>
        <dbReference type="Proteomes" id="UP001630127"/>
    </source>
</evidence>
<reference evidence="3 4" key="1">
    <citation type="submission" date="2024-11" db="EMBL/GenBank/DDBJ databases">
        <title>A near-complete genome assembly of Cinchona calisaya.</title>
        <authorList>
            <person name="Lian D.C."/>
            <person name="Zhao X.W."/>
            <person name="Wei L."/>
        </authorList>
    </citation>
    <scope>NUCLEOTIDE SEQUENCE [LARGE SCALE GENOMIC DNA]</scope>
    <source>
        <tissue evidence="3">Nenye</tissue>
    </source>
</reference>
<gene>
    <name evidence="3" type="ORF">ACH5RR_004612</name>
</gene>
<protein>
    <recommendedName>
        <fullName evidence="2">Reverse transcriptase zinc-binding domain-containing protein</fullName>
    </recommendedName>
</protein>
<accession>A0ABD3AYI4</accession>
<comment type="caution">
    <text evidence="3">The sequence shown here is derived from an EMBL/GenBank/DDBJ whole genome shotgun (WGS) entry which is preliminary data.</text>
</comment>
<dbReference type="Proteomes" id="UP001630127">
    <property type="component" value="Unassembled WGS sequence"/>
</dbReference>
<dbReference type="EMBL" id="JBJUIK010000002">
    <property type="protein sequence ID" value="KAL3536151.1"/>
    <property type="molecule type" value="Genomic_DNA"/>
</dbReference>
<dbReference type="InterPro" id="IPR026960">
    <property type="entry name" value="RVT-Znf"/>
</dbReference>
<dbReference type="Pfam" id="PF13966">
    <property type="entry name" value="zf-RVT"/>
    <property type="match status" value="1"/>
</dbReference>
<evidence type="ECO:0000259" key="2">
    <source>
        <dbReference type="Pfam" id="PF13966"/>
    </source>
</evidence>
<dbReference type="AlphaFoldDB" id="A0ABD3AYI4"/>
<feature type="compositionally biased region" description="Basic and acidic residues" evidence="1">
    <location>
        <begin position="7"/>
        <end position="30"/>
    </location>
</feature>
<sequence>TYTVHSAYKDIKKKEENRRRDPDHKGESSRANDQADLWSFTWKLNVNNKIKNFLWRCLNRILPTNSSLHRRTGKGSPFCYRCENSPETIEHVFFFCEMAKEVWSITC</sequence>